<dbReference type="InterPro" id="IPR006583">
    <property type="entry name" value="PAN-3_domain"/>
</dbReference>
<keyword evidence="4" id="KW-1185">Reference proteome</keyword>
<dbReference type="Pfam" id="PF14295">
    <property type="entry name" value="PAN_4"/>
    <property type="match status" value="2"/>
</dbReference>
<dbReference type="SMART" id="SM00605">
    <property type="entry name" value="CW"/>
    <property type="match status" value="3"/>
</dbReference>
<evidence type="ECO:0000259" key="2">
    <source>
        <dbReference type="SMART" id="SM00605"/>
    </source>
</evidence>
<dbReference type="PANTHER" id="PTHR47629">
    <property type="entry name" value="C-TYPE LECTIN-RELATED"/>
    <property type="match status" value="1"/>
</dbReference>
<feature type="domain" description="PAN-3" evidence="2">
    <location>
        <begin position="325"/>
        <end position="441"/>
    </location>
</feature>
<feature type="domain" description="PAN-3" evidence="2">
    <location>
        <begin position="7"/>
        <end position="143"/>
    </location>
</feature>
<evidence type="ECO:0000313" key="4">
    <source>
        <dbReference type="Proteomes" id="UP000005237"/>
    </source>
</evidence>
<feature type="signal peptide" evidence="1">
    <location>
        <begin position="1"/>
        <end position="20"/>
    </location>
</feature>
<dbReference type="Proteomes" id="UP000005237">
    <property type="component" value="Unassembled WGS sequence"/>
</dbReference>
<sequence>MRRCFLRFFLFSVLFYTASSNVDEHEPIYKFGVLAGEPASLDGSKSVSVGSWEECVEECESDFECILASQKSPGQCNLFPWNTVSDVKKKESGGEEMVAFRLYTNEPSCELNLPTLLHGRTYPLYPNITEEYLWRIDTLDDGYHITYMKTVQEDKMVCGNWSWNRPYADGCNPECRLSMIQLYAEPGELANPLRNFSSTNWDDCVQECYQSNRCVVVYFDEETTKCGYHQVDDILHFVQKATADSGKRGAIKVNLNNETCKYTTEQLLNDTYYPLYPNITEEYMWRIDTLDDGYNITYLKTVQEDNMVCGNWSWNRPYADGCNPECRLSMIQLYAEPGELANPLRNFSSTNWDDCVQECYQSNRCVVVYFNEETTKCGYHEAVDVLHFVQKATADSGKRGAIKVNLNNETCKYTTEQLLNGTYYMMDNSTLYVDVFWGVMDNVQYPNRLTFWSIRTYEEHYVVMFYHDEKYSLYSAQTPRCPINLFPIEISSPLSPIQPLCYRPFIAPNITQVRAKTLCNRLGLDLMPAVYYEFAGPIRGKIAVRSNLMPAWSFPGNRNWNVWVGLERDNQCVNKSNAYCSGNQQWQYSNPSLAIIYYQSPRDTIDFYWGTNEPDMSADKCNTTEVDINGFYCASESQKYLLYLPKYADVAASYGYVDYPPYGPIDLY</sequence>
<reference evidence="4" key="1">
    <citation type="submission" date="2010-08" db="EMBL/GenBank/DDBJ databases">
        <authorList>
            <consortium name="Caenorhabditis japonica Sequencing Consortium"/>
            <person name="Wilson R.K."/>
        </authorList>
    </citation>
    <scope>NUCLEOTIDE SEQUENCE [LARGE SCALE GENOMIC DNA]</scope>
    <source>
        <strain evidence="4">DF5081</strain>
    </source>
</reference>
<dbReference type="InterPro" id="IPR003609">
    <property type="entry name" value="Pan_app"/>
</dbReference>
<proteinExistence type="predicted"/>
<protein>
    <recommendedName>
        <fullName evidence="2">PAN-3 domain-containing protein</fullName>
    </recommendedName>
</protein>
<evidence type="ECO:0000313" key="3">
    <source>
        <dbReference type="EnsemblMetazoa" id="CJA14664a.1"/>
    </source>
</evidence>
<feature type="chain" id="PRO_5035926179" description="PAN-3 domain-containing protein" evidence="1">
    <location>
        <begin position="21"/>
        <end position="668"/>
    </location>
</feature>
<dbReference type="PANTHER" id="PTHR47629:SF3">
    <property type="entry name" value="PAN-3 DOMAIN-CONTAINING PROTEIN"/>
    <property type="match status" value="1"/>
</dbReference>
<name>A0A8R1I1R4_CAEJA</name>
<accession>A0A8R1I1R4</accession>
<evidence type="ECO:0000256" key="1">
    <source>
        <dbReference type="SAM" id="SignalP"/>
    </source>
</evidence>
<organism evidence="3 4">
    <name type="scientific">Caenorhabditis japonica</name>
    <dbReference type="NCBI Taxonomy" id="281687"/>
    <lineage>
        <taxon>Eukaryota</taxon>
        <taxon>Metazoa</taxon>
        <taxon>Ecdysozoa</taxon>
        <taxon>Nematoda</taxon>
        <taxon>Chromadorea</taxon>
        <taxon>Rhabditida</taxon>
        <taxon>Rhabditina</taxon>
        <taxon>Rhabditomorpha</taxon>
        <taxon>Rhabditoidea</taxon>
        <taxon>Rhabditidae</taxon>
        <taxon>Peloderinae</taxon>
        <taxon>Caenorhabditis</taxon>
    </lineage>
</organism>
<feature type="domain" description="PAN-3" evidence="2">
    <location>
        <begin position="174"/>
        <end position="294"/>
    </location>
</feature>
<reference evidence="3" key="2">
    <citation type="submission" date="2022-06" db="UniProtKB">
        <authorList>
            <consortium name="EnsemblMetazoa"/>
        </authorList>
    </citation>
    <scope>IDENTIFICATION</scope>
    <source>
        <strain evidence="3">DF5081</strain>
    </source>
</reference>
<dbReference type="Pfam" id="PF08277">
    <property type="entry name" value="PAN_3"/>
    <property type="match status" value="3"/>
</dbReference>
<keyword evidence="1" id="KW-0732">Signal</keyword>
<dbReference type="EnsemblMetazoa" id="CJA14664a.1">
    <property type="protein sequence ID" value="CJA14664a.1"/>
    <property type="gene ID" value="WBGene00133868"/>
</dbReference>
<dbReference type="AlphaFoldDB" id="A0A8R1I1R4"/>